<evidence type="ECO:0000313" key="3">
    <source>
        <dbReference type="Proteomes" id="UP000076532"/>
    </source>
</evidence>
<protein>
    <submittedName>
        <fullName evidence="2">Uncharacterized protein</fullName>
    </submittedName>
</protein>
<feature type="region of interest" description="Disordered" evidence="1">
    <location>
        <begin position="1"/>
        <end position="60"/>
    </location>
</feature>
<reference evidence="2 3" key="1">
    <citation type="journal article" date="2016" name="Mol. Biol. Evol.">
        <title>Comparative Genomics of Early-Diverging Mushroom-Forming Fungi Provides Insights into the Origins of Lignocellulose Decay Capabilities.</title>
        <authorList>
            <person name="Nagy L.G."/>
            <person name="Riley R."/>
            <person name="Tritt A."/>
            <person name="Adam C."/>
            <person name="Daum C."/>
            <person name="Floudas D."/>
            <person name="Sun H."/>
            <person name="Yadav J.S."/>
            <person name="Pangilinan J."/>
            <person name="Larsson K.H."/>
            <person name="Matsuura K."/>
            <person name="Barry K."/>
            <person name="Labutti K."/>
            <person name="Kuo R."/>
            <person name="Ohm R.A."/>
            <person name="Bhattacharya S.S."/>
            <person name="Shirouzu T."/>
            <person name="Yoshinaga Y."/>
            <person name="Martin F.M."/>
            <person name="Grigoriev I.V."/>
            <person name="Hibbett D.S."/>
        </authorList>
    </citation>
    <scope>NUCLEOTIDE SEQUENCE [LARGE SCALE GENOMIC DNA]</scope>
    <source>
        <strain evidence="2 3">CBS 109695</strain>
    </source>
</reference>
<sequence length="297" mass="32889">MLPEPSLPCSGRPGTTPSASAATPADDQTSAAVRSSGRLGKTPSAGTTTPADDESSHVDPRTWYDRHCVPYAREVRDMIASWQMDGAEYQLVEGLARMIETFSAGAATDDYTTALRQMVQTGVLSTGRGQVANHKAQIVTKSMLLVQLSAILKCAPWINDPQPRVPTTEKIHAKIEPILKQAHKWGSAFHSLREQINTMQDAQDARMLLPESQALTTEQQAHLRGLKILNGAGRSSRQSVYSYVERNLQYMAFMVHWHSTHNTPFPRDSASFFQQLSESTNRMGFNQQAVDFCTYPH</sequence>
<evidence type="ECO:0000313" key="2">
    <source>
        <dbReference type="EMBL" id="KZP02191.1"/>
    </source>
</evidence>
<accession>A0A167SS95</accession>
<proteinExistence type="predicted"/>
<feature type="compositionally biased region" description="Low complexity" evidence="1">
    <location>
        <begin position="15"/>
        <end position="32"/>
    </location>
</feature>
<name>A0A167SS95_9AGAM</name>
<dbReference type="Proteomes" id="UP000076532">
    <property type="component" value="Unassembled WGS sequence"/>
</dbReference>
<dbReference type="EMBL" id="KV418850">
    <property type="protein sequence ID" value="KZP02191.1"/>
    <property type="molecule type" value="Genomic_DNA"/>
</dbReference>
<organism evidence="2 3">
    <name type="scientific">Athelia psychrophila</name>
    <dbReference type="NCBI Taxonomy" id="1759441"/>
    <lineage>
        <taxon>Eukaryota</taxon>
        <taxon>Fungi</taxon>
        <taxon>Dikarya</taxon>
        <taxon>Basidiomycota</taxon>
        <taxon>Agaricomycotina</taxon>
        <taxon>Agaricomycetes</taxon>
        <taxon>Agaricomycetidae</taxon>
        <taxon>Atheliales</taxon>
        <taxon>Atheliaceae</taxon>
        <taxon>Athelia</taxon>
    </lineage>
</organism>
<evidence type="ECO:0000256" key="1">
    <source>
        <dbReference type="SAM" id="MobiDB-lite"/>
    </source>
</evidence>
<gene>
    <name evidence="2" type="ORF">FIBSPDRAFT_970308</name>
</gene>
<keyword evidence="3" id="KW-1185">Reference proteome</keyword>
<dbReference type="AlphaFoldDB" id="A0A167SS95"/>